<proteinExistence type="predicted"/>
<sequence length="245" mass="25168">MTSSSSYFLAVRFWVICTLFPSLSFSSASLATSSTITKSSISSGVSSISKESLVGESPSLEFLSTKSLIVDGTGLCVTLVFSNDVAAEGCGVSSFFAISASKSKSGYLKPLSTRGVMCSVTVMSGMNAGDISAWASFRKLASFKRASLVSNSLFSSKGSSGIVGGRCDGMAGDMFGTMWNAASASASSSSWSEAVLWCLSETCGMMSQTNASDELQAPVKTSFELLKSSGGSGVFGLTIGSSTVM</sequence>
<evidence type="ECO:0000313" key="2">
    <source>
        <dbReference type="EMBL" id="CAG6776605.1"/>
    </source>
</evidence>
<accession>A0A8D9B506</accession>
<dbReference type="AlphaFoldDB" id="A0A8D9B506"/>
<dbReference type="EMBL" id="HBUF01602645">
    <property type="protein sequence ID" value="CAG6776582.1"/>
    <property type="molecule type" value="Transcribed_RNA"/>
</dbReference>
<feature type="signal peptide" evidence="1">
    <location>
        <begin position="1"/>
        <end position="24"/>
    </location>
</feature>
<dbReference type="EMBL" id="HBUF01602649">
    <property type="protein sequence ID" value="CAG6776605.1"/>
    <property type="molecule type" value="Transcribed_RNA"/>
</dbReference>
<feature type="chain" id="PRO_5036262875" description="Secreted protein" evidence="1">
    <location>
        <begin position="25"/>
        <end position="245"/>
    </location>
</feature>
<organism evidence="2">
    <name type="scientific">Cacopsylla melanoneura</name>
    <dbReference type="NCBI Taxonomy" id="428564"/>
    <lineage>
        <taxon>Eukaryota</taxon>
        <taxon>Metazoa</taxon>
        <taxon>Ecdysozoa</taxon>
        <taxon>Arthropoda</taxon>
        <taxon>Hexapoda</taxon>
        <taxon>Insecta</taxon>
        <taxon>Pterygota</taxon>
        <taxon>Neoptera</taxon>
        <taxon>Paraneoptera</taxon>
        <taxon>Hemiptera</taxon>
        <taxon>Sternorrhyncha</taxon>
        <taxon>Psylloidea</taxon>
        <taxon>Psyllidae</taxon>
        <taxon>Psyllinae</taxon>
        <taxon>Cacopsylla</taxon>
    </lineage>
</organism>
<reference evidence="2" key="1">
    <citation type="submission" date="2021-05" db="EMBL/GenBank/DDBJ databases">
        <authorList>
            <person name="Alioto T."/>
            <person name="Alioto T."/>
            <person name="Gomez Garrido J."/>
        </authorList>
    </citation>
    <scope>NUCLEOTIDE SEQUENCE</scope>
</reference>
<keyword evidence="1" id="KW-0732">Signal</keyword>
<protein>
    <recommendedName>
        <fullName evidence="3">Secreted protein</fullName>
    </recommendedName>
</protein>
<evidence type="ECO:0000256" key="1">
    <source>
        <dbReference type="SAM" id="SignalP"/>
    </source>
</evidence>
<evidence type="ECO:0008006" key="3">
    <source>
        <dbReference type="Google" id="ProtNLM"/>
    </source>
</evidence>
<name>A0A8D9B506_9HEMI</name>